<accession>A0A6N4SRK2</accession>
<dbReference type="InterPro" id="IPR025851">
    <property type="entry name" value="SUKH-4"/>
</dbReference>
<organism evidence="1 2">
    <name type="scientific">Cytophaga hutchinsonii (strain ATCC 33406 / DSM 1761 / CIP 103989 / NBRC 15051 / NCIMB 9469 / D465)</name>
    <dbReference type="NCBI Taxonomy" id="269798"/>
    <lineage>
        <taxon>Bacteria</taxon>
        <taxon>Pseudomonadati</taxon>
        <taxon>Bacteroidota</taxon>
        <taxon>Cytophagia</taxon>
        <taxon>Cytophagales</taxon>
        <taxon>Cytophagaceae</taxon>
        <taxon>Cytophaga</taxon>
    </lineage>
</organism>
<dbReference type="Proteomes" id="UP000001822">
    <property type="component" value="Chromosome"/>
</dbReference>
<protein>
    <recommendedName>
        <fullName evidence="3">Knr4/Smi1-like domain-containing protein</fullName>
    </recommendedName>
</protein>
<name>A0A6N4SRK2_CYTH3</name>
<dbReference type="OrthoDB" id="893152at2"/>
<dbReference type="AlphaFoldDB" id="A0A6N4SRK2"/>
<dbReference type="Pfam" id="PF14435">
    <property type="entry name" value="SUKH-4"/>
    <property type="match status" value="1"/>
</dbReference>
<evidence type="ECO:0000313" key="1">
    <source>
        <dbReference type="EMBL" id="ABG58936.1"/>
    </source>
</evidence>
<evidence type="ECO:0000313" key="2">
    <source>
        <dbReference type="Proteomes" id="UP000001822"/>
    </source>
</evidence>
<keyword evidence="2" id="KW-1185">Reference proteome</keyword>
<gene>
    <name evidence="1" type="ordered locus">CHU_1668</name>
</gene>
<dbReference type="KEGG" id="chu:CHU_1668"/>
<dbReference type="RefSeq" id="WP_011585053.1">
    <property type="nucleotide sequence ID" value="NC_008255.1"/>
</dbReference>
<proteinExistence type="predicted"/>
<reference evidence="1 2" key="1">
    <citation type="journal article" date="2007" name="Appl. Environ. Microbiol.">
        <title>Genome sequence of the cellulolytic gliding bacterium Cytophaga hutchinsonii.</title>
        <authorList>
            <person name="Xie G."/>
            <person name="Bruce D.C."/>
            <person name="Challacombe J.F."/>
            <person name="Chertkov O."/>
            <person name="Detter J.C."/>
            <person name="Gilna P."/>
            <person name="Han C.S."/>
            <person name="Lucas S."/>
            <person name="Misra M."/>
            <person name="Myers G.L."/>
            <person name="Richardson P."/>
            <person name="Tapia R."/>
            <person name="Thayer N."/>
            <person name="Thompson L.S."/>
            <person name="Brettin T.S."/>
            <person name="Henrissat B."/>
            <person name="Wilson D.B."/>
            <person name="McBride M.J."/>
        </authorList>
    </citation>
    <scope>NUCLEOTIDE SEQUENCE [LARGE SCALE GENOMIC DNA]</scope>
    <source>
        <strain evidence="2">ATCC 33406 / DSM 1761 / CIP 103989 / NBRC 15051 / NCIMB 9469 / D465</strain>
    </source>
</reference>
<evidence type="ECO:0008006" key="3">
    <source>
        <dbReference type="Google" id="ProtNLM"/>
    </source>
</evidence>
<sequence>MIIQDYIDYWNEQDIELDKIKLESVHAIPLPVDILEFLSMVGLPKEAAPYLTFNITSFPAFVSPDDLYDLEDRPDLSDWFIIGETGNSDPICIDPMGGYRICYVETENEFNAVFMNSSLDKLAICIYLYEKFIEKFSTEESENLVFNDADWEYLKKQFMDIDPEALSEGSFWDYYLEYLLVDRD</sequence>
<dbReference type="EMBL" id="CP000383">
    <property type="protein sequence ID" value="ABG58936.1"/>
    <property type="molecule type" value="Genomic_DNA"/>
</dbReference>